<accession>A0A845DST1</accession>
<dbReference type="AlphaFoldDB" id="A0A845DST1"/>
<organism evidence="1 2">
    <name type="scientific">Halobacillus litoralis</name>
    <dbReference type="NCBI Taxonomy" id="45668"/>
    <lineage>
        <taxon>Bacteria</taxon>
        <taxon>Bacillati</taxon>
        <taxon>Bacillota</taxon>
        <taxon>Bacilli</taxon>
        <taxon>Bacillales</taxon>
        <taxon>Bacillaceae</taxon>
        <taxon>Halobacillus</taxon>
    </lineage>
</organism>
<dbReference type="RefSeq" id="WP_160837348.1">
    <property type="nucleotide sequence ID" value="NZ_WMET01000002.1"/>
</dbReference>
<gene>
    <name evidence="1" type="ORF">GLW04_11655</name>
</gene>
<name>A0A845DST1_9BACI</name>
<dbReference type="Proteomes" id="UP000460949">
    <property type="component" value="Unassembled WGS sequence"/>
</dbReference>
<evidence type="ECO:0000313" key="1">
    <source>
        <dbReference type="EMBL" id="MYL20550.1"/>
    </source>
</evidence>
<sequence length="281" mass="32115">MTDDGYEGRQLLRQAVDIQMKLGQSDIRQELVHRSVPVLWLGQKRDRPMVTIGTNPTSRYFLNEQAVWQTTAQPFGPQSADLLASFQKEAVQQTAVINKYEAYFKGGEAYTRWFGRAGGSKLEGFMNGIGASFYESDPPLMHVDAFPFPTLRFMGKIKRKEEWLRLPEVTDMLDKTLDYLQPSCILLLGKEHRKRFSDVYPVTYDYTRKVGKYPAARFHIGSHHALGVPVIGLDFKPSEPFLALGSRRDELGTHHGRYGTRESQKEIGAYIQQCFWERGEG</sequence>
<protein>
    <recommendedName>
        <fullName evidence="3">Uracil-DNA glycosylase-like domain-containing protein</fullName>
    </recommendedName>
</protein>
<comment type="caution">
    <text evidence="1">The sequence shown here is derived from an EMBL/GenBank/DDBJ whole genome shotgun (WGS) entry which is preliminary data.</text>
</comment>
<dbReference type="EMBL" id="WMET01000002">
    <property type="protein sequence ID" value="MYL20550.1"/>
    <property type="molecule type" value="Genomic_DNA"/>
</dbReference>
<evidence type="ECO:0008006" key="3">
    <source>
        <dbReference type="Google" id="ProtNLM"/>
    </source>
</evidence>
<reference evidence="1 2" key="1">
    <citation type="submission" date="2019-11" db="EMBL/GenBank/DDBJ databases">
        <title>Genome sequences of 17 halophilic strains isolated from different environments.</title>
        <authorList>
            <person name="Furrow R.E."/>
        </authorList>
    </citation>
    <scope>NUCLEOTIDE SEQUENCE [LARGE SCALE GENOMIC DNA]</scope>
    <source>
        <strain evidence="1 2">22511_23_Filter</strain>
    </source>
</reference>
<proteinExistence type="predicted"/>
<evidence type="ECO:0000313" key="2">
    <source>
        <dbReference type="Proteomes" id="UP000460949"/>
    </source>
</evidence>